<name>A0A8K1CW19_PYTOL</name>
<dbReference type="SUPFAM" id="SSF140860">
    <property type="entry name" value="Pseudo ankyrin repeat-like"/>
    <property type="match status" value="1"/>
</dbReference>
<proteinExistence type="predicted"/>
<dbReference type="SMART" id="SM00248">
    <property type="entry name" value="ANK"/>
    <property type="match status" value="4"/>
</dbReference>
<dbReference type="PANTHER" id="PTHR46586:SF3">
    <property type="entry name" value="ANKYRIN REPEAT-CONTAINING PROTEIN"/>
    <property type="match status" value="1"/>
</dbReference>
<evidence type="ECO:0000313" key="2">
    <source>
        <dbReference type="Proteomes" id="UP000794436"/>
    </source>
</evidence>
<organism evidence="1 2">
    <name type="scientific">Pythium oligandrum</name>
    <name type="common">Mycoparasitic fungus</name>
    <dbReference type="NCBI Taxonomy" id="41045"/>
    <lineage>
        <taxon>Eukaryota</taxon>
        <taxon>Sar</taxon>
        <taxon>Stramenopiles</taxon>
        <taxon>Oomycota</taxon>
        <taxon>Peronosporomycetes</taxon>
        <taxon>Pythiales</taxon>
        <taxon>Pythiaceae</taxon>
        <taxon>Pythium</taxon>
    </lineage>
</organism>
<reference evidence="1" key="1">
    <citation type="submission" date="2019-03" db="EMBL/GenBank/DDBJ databases">
        <title>Long read genome sequence of the mycoparasitic Pythium oligandrum ATCC 38472 isolated from sugarbeet rhizosphere.</title>
        <authorList>
            <person name="Gaulin E."/>
        </authorList>
    </citation>
    <scope>NUCLEOTIDE SEQUENCE</scope>
    <source>
        <strain evidence="1">ATCC 38472_TT</strain>
    </source>
</reference>
<dbReference type="AlphaFoldDB" id="A0A8K1CW19"/>
<dbReference type="InterPro" id="IPR002110">
    <property type="entry name" value="Ankyrin_rpt"/>
</dbReference>
<keyword evidence="2" id="KW-1185">Reference proteome</keyword>
<comment type="caution">
    <text evidence="1">The sequence shown here is derived from an EMBL/GenBank/DDBJ whole genome shotgun (WGS) entry which is preliminary data.</text>
</comment>
<sequence length="947" mass="107343">MSQLAKLAHAVVTDADLLLHITSFQYGIPTPLFEFLASHSSWYSPLQRLRWPDSRDLFGTIIRKGDDYIQRLAMKQQWTTQQLLNGYPDPISVAVECGRVDVLQWLLERGVPPPSYPSIWIVAFRQFTGDFTILNTLKTKFTDKFEELNNLPNRNAFVAVTTDMRLLKWIYDSWPSFSLASSALINAATSGNLEALRFILDHDIAAFDPVVYESAWKFSQIDVLMYLLGERREPWTPAFLEIVASAGSLELVKFIHKTRGLGELGASVMHQAAEHGHVDIVRFLHKHTNVECTTDAMDLAAANGHLEVVEFLHHHRSEGCTTRAMDEAAKQGYLNVVKFLHDHRSERCTTSAMDCTTSLEVVRFLHGHRREGCTSNAMDAAAASGNLEIVEFLHTNRMEGCTTNAMDQAAANGHLQVVRFLHRHRSEGCTTRAMGEAAANGHLEVVQFLQVNRSEGVERNHMKHLLLVGAFDVWLALREKFPYDNGVVCAMEVGGKRMQLSTVRFICEELGQYQLLPYLAHHITHEDVGWLYVLAPFIQLCGPKSGMARAIINEMCDGDYNFHLQYLLTLCGSETRALAVGYARQKDLDCIAADLEERIPDLDESLRFVPPVLQLPDVPDWVFPLAIYFFNTSEFDQELFKSIPQTCSTTDERTGKIVARWAVRSIFKGDLRFLKHLYTLSASGTIPDDPLLAFDGALVASIYMDRLDILRWLLQEAKLPVESGLLEDAILSQKLNIATWLLEHCPAACTSFDRSAQETSLYLDDQLTQATVDWLQNNPKARATVDIGAMACFAVMHGNIRWFEVFREMQCADVMARTDLLDKAAAYGHVPMLRHLLGIGYLHCSTCAMDDAITNGHLEVVRFLHDLGLVEWSATVLAEPEVPGRWLLQYPNRRLRNGISDPIFRFLLLHDYFDDFEEPIEWTRSRLLRSSRLLLRLYRLHPDLFSE</sequence>
<dbReference type="InterPro" id="IPR052050">
    <property type="entry name" value="SecEffector_AnkRepeat"/>
</dbReference>
<dbReference type="EMBL" id="SPLM01000001">
    <property type="protein sequence ID" value="TMW69293.1"/>
    <property type="molecule type" value="Genomic_DNA"/>
</dbReference>
<dbReference type="PANTHER" id="PTHR46586">
    <property type="entry name" value="ANKYRIN REPEAT-CONTAINING PROTEIN"/>
    <property type="match status" value="1"/>
</dbReference>
<dbReference type="Gene3D" id="1.25.40.20">
    <property type="entry name" value="Ankyrin repeat-containing domain"/>
    <property type="match status" value="2"/>
</dbReference>
<evidence type="ECO:0000313" key="1">
    <source>
        <dbReference type="EMBL" id="TMW69293.1"/>
    </source>
</evidence>
<dbReference type="SUPFAM" id="SSF48403">
    <property type="entry name" value="Ankyrin repeat"/>
    <property type="match status" value="1"/>
</dbReference>
<dbReference type="Proteomes" id="UP000794436">
    <property type="component" value="Unassembled WGS sequence"/>
</dbReference>
<evidence type="ECO:0008006" key="3">
    <source>
        <dbReference type="Google" id="ProtNLM"/>
    </source>
</evidence>
<protein>
    <recommendedName>
        <fullName evidence="3">Ankyrin repeat protein</fullName>
    </recommendedName>
</protein>
<dbReference type="InterPro" id="IPR036770">
    <property type="entry name" value="Ankyrin_rpt-contain_sf"/>
</dbReference>
<accession>A0A8K1CW19</accession>
<dbReference type="Pfam" id="PF12796">
    <property type="entry name" value="Ank_2"/>
    <property type="match status" value="2"/>
</dbReference>
<gene>
    <name evidence="1" type="ORF">Poli38472_001449</name>
</gene>